<comment type="caution">
    <text evidence="1">The sequence shown here is derived from an EMBL/GenBank/DDBJ whole genome shotgun (WGS) entry which is preliminary data.</text>
</comment>
<dbReference type="AlphaFoldDB" id="A0A2H0PX10"/>
<evidence type="ECO:0000313" key="2">
    <source>
        <dbReference type="Proteomes" id="UP000236846"/>
    </source>
</evidence>
<dbReference type="InterPro" id="IPR014825">
    <property type="entry name" value="DNA_alkylation"/>
</dbReference>
<name>A0A2H0PX10_9BACT</name>
<gene>
    <name evidence="1" type="ORF">COV41_00930</name>
</gene>
<dbReference type="Proteomes" id="UP000236846">
    <property type="component" value="Unassembled WGS sequence"/>
</dbReference>
<reference evidence="1 2" key="1">
    <citation type="submission" date="2017-09" db="EMBL/GenBank/DDBJ databases">
        <title>Depth-based differentiation of microbial function through sediment-hosted aquifers and enrichment of novel symbionts in the deep terrestrial subsurface.</title>
        <authorList>
            <person name="Probst A.J."/>
            <person name="Ladd B."/>
            <person name="Jarett J.K."/>
            <person name="Geller-Mcgrath D.E."/>
            <person name="Sieber C.M."/>
            <person name="Emerson J.B."/>
            <person name="Anantharaman K."/>
            <person name="Thomas B.C."/>
            <person name="Malmstrom R."/>
            <person name="Stieglmeier M."/>
            <person name="Klingl A."/>
            <person name="Woyke T."/>
            <person name="Ryan C.M."/>
            <person name="Banfield J.F."/>
        </authorList>
    </citation>
    <scope>NUCLEOTIDE SEQUENCE [LARGE SCALE GENOMIC DNA]</scope>
    <source>
        <strain evidence="1">CG11_big_fil_rev_8_21_14_0_20_43_10</strain>
    </source>
</reference>
<proteinExistence type="predicted"/>
<dbReference type="PANTHER" id="PTHR41291">
    <property type="entry name" value="DNA ALKYLATION REPAIR PROTEIN"/>
    <property type="match status" value="1"/>
</dbReference>
<evidence type="ECO:0000313" key="1">
    <source>
        <dbReference type="EMBL" id="PIR26579.1"/>
    </source>
</evidence>
<dbReference type="InterPro" id="IPR016024">
    <property type="entry name" value="ARM-type_fold"/>
</dbReference>
<dbReference type="CDD" id="cd06561">
    <property type="entry name" value="AlkD_like"/>
    <property type="match status" value="1"/>
</dbReference>
<dbReference type="Gene3D" id="1.25.10.90">
    <property type="match status" value="1"/>
</dbReference>
<dbReference type="PANTHER" id="PTHR41291:SF1">
    <property type="entry name" value="DNA ALKYLATION REPAIR PROTEIN"/>
    <property type="match status" value="1"/>
</dbReference>
<dbReference type="Pfam" id="PF08713">
    <property type="entry name" value="DNA_alkylation"/>
    <property type="match status" value="1"/>
</dbReference>
<accession>A0A2H0PX10</accession>
<dbReference type="SUPFAM" id="SSF48371">
    <property type="entry name" value="ARM repeat"/>
    <property type="match status" value="1"/>
</dbReference>
<dbReference type="EMBL" id="PCXE01000017">
    <property type="protein sequence ID" value="PIR26579.1"/>
    <property type="molecule type" value="Genomic_DNA"/>
</dbReference>
<sequence>MTVHDIIAKLRSQRNPKNIAGMARFGINSKNTLGINMPFLRALAANIRKESNNDKDLHILASQLWKSGIHEARILAGLIDVPELVTQKQMDAWIKDFDSWDVCDTVCANLFDKTAFAYAKAIAWTKRDSEFEKRAGYVLMAVLAFHDKTVSHAKFSRFFPYIKAGANDERNFVKKSVNWALRQIGKRNPALKKQALKTAHEILYLNSKSAKWIAKDAIRELNRKTFAQG</sequence>
<protein>
    <submittedName>
        <fullName evidence="1">DNA alkylation repair protein</fullName>
    </submittedName>
</protein>
<organism evidence="1 2">
    <name type="scientific">Candidatus Brennerbacteria bacterium CG11_big_fil_rev_8_21_14_0_20_43_10</name>
    <dbReference type="NCBI Taxonomy" id="1974523"/>
    <lineage>
        <taxon>Bacteria</taxon>
        <taxon>Candidatus Brenneribacteriota</taxon>
    </lineage>
</organism>